<dbReference type="Proteomes" id="UP001262410">
    <property type="component" value="Unassembled WGS sequence"/>
</dbReference>
<organism evidence="4 5">
    <name type="scientific">Inquilinus ginsengisoli</name>
    <dbReference type="NCBI Taxonomy" id="363840"/>
    <lineage>
        <taxon>Bacteria</taxon>
        <taxon>Pseudomonadati</taxon>
        <taxon>Pseudomonadota</taxon>
        <taxon>Alphaproteobacteria</taxon>
        <taxon>Rhodospirillales</taxon>
        <taxon>Rhodospirillaceae</taxon>
        <taxon>Inquilinus</taxon>
    </lineage>
</organism>
<evidence type="ECO:0000313" key="4">
    <source>
        <dbReference type="EMBL" id="MDR6291482.1"/>
    </source>
</evidence>
<evidence type="ECO:0000259" key="2">
    <source>
        <dbReference type="Pfam" id="PF00534"/>
    </source>
</evidence>
<dbReference type="Pfam" id="PF13439">
    <property type="entry name" value="Glyco_transf_4"/>
    <property type="match status" value="1"/>
</dbReference>
<dbReference type="Gene3D" id="3.40.50.2000">
    <property type="entry name" value="Glycogen Phosphorylase B"/>
    <property type="match status" value="2"/>
</dbReference>
<accession>A0ABU1JS79</accession>
<dbReference type="InterPro" id="IPR001296">
    <property type="entry name" value="Glyco_trans_1"/>
</dbReference>
<reference evidence="4 5" key="1">
    <citation type="submission" date="2023-07" db="EMBL/GenBank/DDBJ databases">
        <title>Sorghum-associated microbial communities from plants grown in Nebraska, USA.</title>
        <authorList>
            <person name="Schachtman D."/>
        </authorList>
    </citation>
    <scope>NUCLEOTIDE SEQUENCE [LARGE SCALE GENOMIC DNA]</scope>
    <source>
        <strain evidence="4 5">584</strain>
    </source>
</reference>
<dbReference type="RefSeq" id="WP_309796730.1">
    <property type="nucleotide sequence ID" value="NZ_JAVDPW010000007.1"/>
</dbReference>
<evidence type="ECO:0000313" key="5">
    <source>
        <dbReference type="Proteomes" id="UP001262410"/>
    </source>
</evidence>
<evidence type="ECO:0000256" key="1">
    <source>
        <dbReference type="ARBA" id="ARBA00022679"/>
    </source>
</evidence>
<name>A0ABU1JS79_9PROT</name>
<dbReference type="InterPro" id="IPR028098">
    <property type="entry name" value="Glyco_trans_4-like_N"/>
</dbReference>
<sequence length="385" mass="41676">MTRPLRIAILAHSTNPRGGVAHALAVAEAFTRLGHDAVVHAPDVTGAGFFRPALCRTIPIPASPVGPALHDLVETRIAEYIRYFEDPAHRRFDIFHAQDGISGNALASLKQRGLIPAFVRTVHHIDSFTDDRIATLQTRSIVEADRCFVVSRLWRDVLARDFRITATPVGNGVDRDVFSPTAGREDRDLRQRLRLGAGPIVLAVGGVEPRKNTLAILKAFGQILAIHPAAQLVIAGGASLLDHSAYQTAFRTELERSGDVAARVILTGPINQNDMPALYRAADALVFPSVQEGFGLAAIEAIACGTPVVTSRIPPFTEHFAQGEVVWCDPRSPGSIADAMALAVQPHARTNLARRIDAILAPHSWARTAAAHLPAYRQIREVEHA</sequence>
<evidence type="ECO:0000259" key="3">
    <source>
        <dbReference type="Pfam" id="PF13439"/>
    </source>
</evidence>
<proteinExistence type="predicted"/>
<keyword evidence="1" id="KW-0808">Transferase</keyword>
<feature type="domain" description="Glycosyl transferase family 1" evidence="2">
    <location>
        <begin position="195"/>
        <end position="344"/>
    </location>
</feature>
<protein>
    <submittedName>
        <fullName evidence="4">Glycosyltransferase-like protein</fullName>
    </submittedName>
</protein>
<dbReference type="SUPFAM" id="SSF53756">
    <property type="entry name" value="UDP-Glycosyltransferase/glycogen phosphorylase"/>
    <property type="match status" value="1"/>
</dbReference>
<dbReference type="PANTHER" id="PTHR46401:SF2">
    <property type="entry name" value="GLYCOSYLTRANSFERASE WBBK-RELATED"/>
    <property type="match status" value="1"/>
</dbReference>
<dbReference type="InterPro" id="IPR023986">
    <property type="entry name" value="GlycosylTfrase_MSMEG0565"/>
</dbReference>
<comment type="caution">
    <text evidence="4">The sequence shown here is derived from an EMBL/GenBank/DDBJ whole genome shotgun (WGS) entry which is preliminary data.</text>
</comment>
<dbReference type="Pfam" id="PF00534">
    <property type="entry name" value="Glycos_transf_1"/>
    <property type="match status" value="1"/>
</dbReference>
<dbReference type="EMBL" id="JAVDPW010000007">
    <property type="protein sequence ID" value="MDR6291482.1"/>
    <property type="molecule type" value="Genomic_DNA"/>
</dbReference>
<keyword evidence="5" id="KW-1185">Reference proteome</keyword>
<gene>
    <name evidence="4" type="ORF">E9232_004016</name>
</gene>
<dbReference type="NCBIfam" id="TIGR04047">
    <property type="entry name" value="MSMEG_0565_glyc"/>
    <property type="match status" value="1"/>
</dbReference>
<feature type="domain" description="Glycosyltransferase subfamily 4-like N-terminal" evidence="3">
    <location>
        <begin position="18"/>
        <end position="176"/>
    </location>
</feature>
<dbReference type="PANTHER" id="PTHR46401">
    <property type="entry name" value="GLYCOSYLTRANSFERASE WBBK-RELATED"/>
    <property type="match status" value="1"/>
</dbReference>
<dbReference type="CDD" id="cd03801">
    <property type="entry name" value="GT4_PimA-like"/>
    <property type="match status" value="1"/>
</dbReference>